<reference evidence="2" key="1">
    <citation type="journal article" date="2024" name="Proc. Natl. Acad. Sci. U.S.A.">
        <title>Extraordinary preservation of gene collinearity over three hundred million years revealed in homosporous lycophytes.</title>
        <authorList>
            <person name="Li C."/>
            <person name="Wickell D."/>
            <person name="Kuo L.Y."/>
            <person name="Chen X."/>
            <person name="Nie B."/>
            <person name="Liao X."/>
            <person name="Peng D."/>
            <person name="Ji J."/>
            <person name="Jenkins J."/>
            <person name="Williams M."/>
            <person name="Shu S."/>
            <person name="Plott C."/>
            <person name="Barry K."/>
            <person name="Rajasekar S."/>
            <person name="Grimwood J."/>
            <person name="Han X."/>
            <person name="Sun S."/>
            <person name="Hou Z."/>
            <person name="He W."/>
            <person name="Dai G."/>
            <person name="Sun C."/>
            <person name="Schmutz J."/>
            <person name="Leebens-Mack J.H."/>
            <person name="Li F.W."/>
            <person name="Wang L."/>
        </authorList>
    </citation>
    <scope>NUCLEOTIDE SEQUENCE [LARGE SCALE GENOMIC DNA]</scope>
    <source>
        <strain evidence="2">cv. PW_Plant_1</strain>
    </source>
</reference>
<organism evidence="1 2">
    <name type="scientific">Diphasiastrum complanatum</name>
    <name type="common">Issler's clubmoss</name>
    <name type="synonym">Lycopodium complanatum</name>
    <dbReference type="NCBI Taxonomy" id="34168"/>
    <lineage>
        <taxon>Eukaryota</taxon>
        <taxon>Viridiplantae</taxon>
        <taxon>Streptophyta</taxon>
        <taxon>Embryophyta</taxon>
        <taxon>Tracheophyta</taxon>
        <taxon>Lycopodiopsida</taxon>
        <taxon>Lycopodiales</taxon>
        <taxon>Lycopodiaceae</taxon>
        <taxon>Lycopodioideae</taxon>
        <taxon>Diphasiastrum</taxon>
    </lineage>
</organism>
<dbReference type="Proteomes" id="UP001162992">
    <property type="component" value="Chromosome 2"/>
</dbReference>
<comment type="caution">
    <text evidence="1">The sequence shown here is derived from an EMBL/GenBank/DDBJ whole genome shotgun (WGS) entry which is preliminary data.</text>
</comment>
<dbReference type="EMBL" id="CM055093">
    <property type="protein sequence ID" value="KAJ7564489.1"/>
    <property type="molecule type" value="Genomic_DNA"/>
</dbReference>
<keyword evidence="2" id="KW-1185">Reference proteome</keyword>
<name>A0ACC2EDB7_DIPCM</name>
<evidence type="ECO:0000313" key="2">
    <source>
        <dbReference type="Proteomes" id="UP001162992"/>
    </source>
</evidence>
<sequence length="135" mass="15162">MEGGSGSGSGGSRKRASNQNVASSSQVYRSAPEASTTSSTKPYQLPEPRTPPGRRNPVGRHRLRSELNRLNQEIQLLKEELKAMENLPPASRTSRELIEFIETCADPLLPITRGPIMAEWDKWFRQPTEPNRCCW</sequence>
<accession>A0ACC2EDB7</accession>
<gene>
    <name evidence="1" type="ORF">O6H91_02G019300</name>
</gene>
<proteinExistence type="predicted"/>
<protein>
    <submittedName>
        <fullName evidence="1">Uncharacterized protein</fullName>
    </submittedName>
</protein>
<evidence type="ECO:0000313" key="1">
    <source>
        <dbReference type="EMBL" id="KAJ7564489.1"/>
    </source>
</evidence>